<dbReference type="PROSITE" id="PS00573">
    <property type="entry name" value="PYRIDINE_REDOX_2"/>
    <property type="match status" value="1"/>
</dbReference>
<dbReference type="Pfam" id="PF07992">
    <property type="entry name" value="Pyr_redox_2"/>
    <property type="match status" value="1"/>
</dbReference>
<dbReference type="AlphaFoldDB" id="A0A9P7FGI4"/>
<comment type="caution">
    <text evidence="10">The sequence shown here is derived from an EMBL/GenBank/DDBJ whole genome shotgun (WGS) entry which is preliminary data.</text>
</comment>
<dbReference type="InterPro" id="IPR023753">
    <property type="entry name" value="FAD/NAD-binding_dom"/>
</dbReference>
<keyword evidence="7" id="KW-0521">NADP</keyword>
<dbReference type="EMBL" id="JABBWM010000004">
    <property type="protein sequence ID" value="KAG2117838.1"/>
    <property type="molecule type" value="Genomic_DNA"/>
</dbReference>
<reference evidence="10" key="1">
    <citation type="journal article" date="2020" name="New Phytol.">
        <title>Comparative genomics reveals dynamic genome evolution in host specialist ectomycorrhizal fungi.</title>
        <authorList>
            <person name="Lofgren L.A."/>
            <person name="Nguyen N.H."/>
            <person name="Vilgalys R."/>
            <person name="Ruytinx J."/>
            <person name="Liao H.L."/>
            <person name="Branco S."/>
            <person name="Kuo A."/>
            <person name="LaButti K."/>
            <person name="Lipzen A."/>
            <person name="Andreopoulos W."/>
            <person name="Pangilinan J."/>
            <person name="Riley R."/>
            <person name="Hundley H."/>
            <person name="Na H."/>
            <person name="Barry K."/>
            <person name="Grigoriev I.V."/>
            <person name="Stajich J.E."/>
            <person name="Kennedy P.G."/>
        </authorList>
    </citation>
    <scope>NUCLEOTIDE SEQUENCE</scope>
    <source>
        <strain evidence="10">FC423</strain>
    </source>
</reference>
<organism evidence="10 11">
    <name type="scientific">Suillus discolor</name>
    <dbReference type="NCBI Taxonomy" id="1912936"/>
    <lineage>
        <taxon>Eukaryota</taxon>
        <taxon>Fungi</taxon>
        <taxon>Dikarya</taxon>
        <taxon>Basidiomycota</taxon>
        <taxon>Agaricomycotina</taxon>
        <taxon>Agaricomycetes</taxon>
        <taxon>Agaricomycetidae</taxon>
        <taxon>Boletales</taxon>
        <taxon>Suillineae</taxon>
        <taxon>Suillaceae</taxon>
        <taxon>Suillus</taxon>
    </lineage>
</organism>
<evidence type="ECO:0000259" key="9">
    <source>
        <dbReference type="SMART" id="SM00731"/>
    </source>
</evidence>
<dbReference type="PANTHER" id="PTHR48105">
    <property type="entry name" value="THIOREDOXIN REDUCTASE 1-RELATED-RELATED"/>
    <property type="match status" value="1"/>
</dbReference>
<keyword evidence="6 7" id="KW-0676">Redox-active center</keyword>
<evidence type="ECO:0000256" key="1">
    <source>
        <dbReference type="ARBA" id="ARBA00009333"/>
    </source>
</evidence>
<evidence type="ECO:0000256" key="4">
    <source>
        <dbReference type="ARBA" id="ARBA00023002"/>
    </source>
</evidence>
<dbReference type="InterPro" id="IPR006640">
    <property type="entry name" value="SprT-like_domain"/>
</dbReference>
<dbReference type="InterPro" id="IPR008255">
    <property type="entry name" value="Pyr_nucl-diS_OxRdtase_2_AS"/>
</dbReference>
<accession>A0A9P7FGI4</accession>
<evidence type="ECO:0000313" key="11">
    <source>
        <dbReference type="Proteomes" id="UP000823399"/>
    </source>
</evidence>
<gene>
    <name evidence="10" type="ORF">F5147DRAFT_833014</name>
</gene>
<keyword evidence="5" id="KW-1015">Disulfide bond</keyword>
<comment type="cofactor">
    <cofactor evidence="7">
        <name>FAD</name>
        <dbReference type="ChEBI" id="CHEBI:57692"/>
    </cofactor>
    <text evidence="7">Binds 1 FAD per subunit.</text>
</comment>
<dbReference type="GeneID" id="64706101"/>
<feature type="region of interest" description="Disordered" evidence="8">
    <location>
        <begin position="483"/>
        <end position="534"/>
    </location>
</feature>
<keyword evidence="4 7" id="KW-0560">Oxidoreductase</keyword>
<evidence type="ECO:0000256" key="3">
    <source>
        <dbReference type="ARBA" id="ARBA00022827"/>
    </source>
</evidence>
<dbReference type="PRINTS" id="PR00469">
    <property type="entry name" value="PNDRDTASEII"/>
</dbReference>
<comment type="catalytic activity">
    <reaction evidence="7">
        <text>[thioredoxin]-dithiol + NADP(+) = [thioredoxin]-disulfide + NADPH + H(+)</text>
        <dbReference type="Rhea" id="RHEA:20345"/>
        <dbReference type="Rhea" id="RHEA-COMP:10698"/>
        <dbReference type="Rhea" id="RHEA-COMP:10700"/>
        <dbReference type="ChEBI" id="CHEBI:15378"/>
        <dbReference type="ChEBI" id="CHEBI:29950"/>
        <dbReference type="ChEBI" id="CHEBI:50058"/>
        <dbReference type="ChEBI" id="CHEBI:57783"/>
        <dbReference type="ChEBI" id="CHEBI:58349"/>
        <dbReference type="EC" id="1.8.1.9"/>
    </reaction>
</comment>
<feature type="compositionally biased region" description="Polar residues" evidence="8">
    <location>
        <begin position="376"/>
        <end position="395"/>
    </location>
</feature>
<dbReference type="GO" id="GO:0019430">
    <property type="term" value="P:removal of superoxide radicals"/>
    <property type="evidence" value="ECO:0007669"/>
    <property type="project" value="InterPro"/>
</dbReference>
<evidence type="ECO:0000256" key="6">
    <source>
        <dbReference type="ARBA" id="ARBA00023284"/>
    </source>
</evidence>
<dbReference type="EC" id="1.8.1.9" evidence="7"/>
<dbReference type="Pfam" id="PF10263">
    <property type="entry name" value="SprT-like"/>
    <property type="match status" value="1"/>
</dbReference>
<comment type="similarity">
    <text evidence="1">Belongs to the class-II pyridine nucleotide-disulfide oxidoreductase family.</text>
</comment>
<feature type="domain" description="SprT-like" evidence="9">
    <location>
        <begin position="539"/>
        <end position="714"/>
    </location>
</feature>
<evidence type="ECO:0000256" key="5">
    <source>
        <dbReference type="ARBA" id="ARBA00023157"/>
    </source>
</evidence>
<dbReference type="RefSeq" id="XP_041298355.1">
    <property type="nucleotide sequence ID" value="XM_041443842.1"/>
</dbReference>
<evidence type="ECO:0000256" key="7">
    <source>
        <dbReference type="RuleBase" id="RU003881"/>
    </source>
</evidence>
<sequence length="786" mass="86843">MDPLTNTNVPKSTKMHSKVVIIGSGPAGHTAALYLARANINPVLFEGLMANGFAPGGQLTTTIDVENYPGFPSGILGPELMYRFREQSIRFGTQIITETVSKIDLSARPFRYWREGGEHDEPETADAIIIATGASAKRLRLKGEVTYWQSGISACVVCDAANPVFRNQPLAVIGGGDSAAEEATYLTKYGSHVYVLVRRSELRASKTMAKRLMNHPKITILWNTVATECQGDGNLLNNLRIKNVRTGEEHDLPVVGLFYAIGHEPATSLVRSQLQTDLDGYVITVPGTTQTSVNGVFAAGDVQDKRYRQAITSAGSGCMAALEAERFIAEEIEEGLMIRKLNPELISDSEEERLRKCKSVTLEVIEISSDDDDNSLTKYGTRQDQNTPVNTSPFRGSSEIIELTDSDTCDTSSDFPDKLTDLVKSPAKMRRKPVAQRPKDFLSLYADESDADDGSILILNEPRSARKPIRRAQISTVNETIPSFPITRCNDGSSHSHSSGEDKRQAGTPRAILDSTPRINKPPPRISKQGKAEEQARREKYAAQLFEELNSTIFDNGLPRETKLNWNKRLLTTAGRAKWHKSRDGVQTTEIELAAKILDCDGGEVFVSASTVPLICVLLERIRNTLSHEMCHLASWIINGNPKEGHGQIFKAWANKVMIKRPEIEITTRHNYEISYPFEWKCEKCSKIYGRYSKSIRPDECVCGVCKVGKLIPLFVQRAPRTPKVSRMATALPQGSPRPVAALEETRQFPANSTVYAISSEDEVNILIGAINDVTLHDGETPPRAM</sequence>
<name>A0A9P7FGI4_9AGAM</name>
<dbReference type="Proteomes" id="UP000823399">
    <property type="component" value="Unassembled WGS sequence"/>
</dbReference>
<dbReference type="NCBIfam" id="TIGR01292">
    <property type="entry name" value="TRX_reduct"/>
    <property type="match status" value="1"/>
</dbReference>
<protein>
    <recommendedName>
        <fullName evidence="7">Thioredoxin reductase</fullName>
        <ecNumber evidence="7">1.8.1.9</ecNumber>
    </recommendedName>
</protein>
<evidence type="ECO:0000256" key="2">
    <source>
        <dbReference type="ARBA" id="ARBA00022630"/>
    </source>
</evidence>
<dbReference type="InterPro" id="IPR036188">
    <property type="entry name" value="FAD/NAD-bd_sf"/>
</dbReference>
<dbReference type="SMART" id="SM00731">
    <property type="entry name" value="SprT"/>
    <property type="match status" value="1"/>
</dbReference>
<feature type="region of interest" description="Disordered" evidence="8">
    <location>
        <begin position="375"/>
        <end position="395"/>
    </location>
</feature>
<dbReference type="SUPFAM" id="SSF51905">
    <property type="entry name" value="FAD/NAD(P)-binding domain"/>
    <property type="match status" value="1"/>
</dbReference>
<keyword evidence="11" id="KW-1185">Reference proteome</keyword>
<dbReference type="GO" id="GO:0004791">
    <property type="term" value="F:thioredoxin-disulfide reductase (NADPH) activity"/>
    <property type="evidence" value="ECO:0007669"/>
    <property type="project" value="UniProtKB-EC"/>
</dbReference>
<dbReference type="Gene3D" id="3.50.50.60">
    <property type="entry name" value="FAD/NAD(P)-binding domain"/>
    <property type="match status" value="2"/>
</dbReference>
<keyword evidence="2 7" id="KW-0285">Flavoprotein</keyword>
<evidence type="ECO:0000313" key="10">
    <source>
        <dbReference type="EMBL" id="KAG2117838.1"/>
    </source>
</evidence>
<dbReference type="OrthoDB" id="20772at2759"/>
<dbReference type="GO" id="GO:0005737">
    <property type="term" value="C:cytoplasm"/>
    <property type="evidence" value="ECO:0007669"/>
    <property type="project" value="InterPro"/>
</dbReference>
<dbReference type="PRINTS" id="PR00368">
    <property type="entry name" value="FADPNR"/>
</dbReference>
<dbReference type="InterPro" id="IPR005982">
    <property type="entry name" value="Thioredox_Rdtase"/>
</dbReference>
<evidence type="ECO:0000256" key="8">
    <source>
        <dbReference type="SAM" id="MobiDB-lite"/>
    </source>
</evidence>
<proteinExistence type="inferred from homology"/>
<dbReference type="InterPro" id="IPR050097">
    <property type="entry name" value="Ferredoxin-NADP_redctase_2"/>
</dbReference>
<keyword evidence="3 7" id="KW-0274">FAD</keyword>